<reference evidence="2" key="1">
    <citation type="submission" date="2024-04" db="UniProtKB">
        <authorList>
            <consortium name="EnsemblMetazoa"/>
        </authorList>
    </citation>
    <scope>IDENTIFICATION</scope>
    <source>
        <strain evidence="2">EBRO</strain>
    </source>
</reference>
<evidence type="ECO:0000313" key="3">
    <source>
        <dbReference type="Proteomes" id="UP000075880"/>
    </source>
</evidence>
<organism evidence="2 3">
    <name type="scientific">Anopheles atroparvus</name>
    <name type="common">European mosquito</name>
    <dbReference type="NCBI Taxonomy" id="41427"/>
    <lineage>
        <taxon>Eukaryota</taxon>
        <taxon>Metazoa</taxon>
        <taxon>Ecdysozoa</taxon>
        <taxon>Arthropoda</taxon>
        <taxon>Hexapoda</taxon>
        <taxon>Insecta</taxon>
        <taxon>Pterygota</taxon>
        <taxon>Neoptera</taxon>
        <taxon>Endopterygota</taxon>
        <taxon>Diptera</taxon>
        <taxon>Nematocera</taxon>
        <taxon>Culicoidea</taxon>
        <taxon>Culicidae</taxon>
        <taxon>Anophelinae</taxon>
        <taxon>Anopheles</taxon>
    </lineage>
</organism>
<dbReference type="Proteomes" id="UP000075880">
    <property type="component" value="Unassembled WGS sequence"/>
</dbReference>
<evidence type="ECO:0000256" key="1">
    <source>
        <dbReference type="SAM" id="MobiDB-lite"/>
    </source>
</evidence>
<dbReference type="AlphaFoldDB" id="A0AAG5D0U3"/>
<accession>A0AAG5D0U3</accession>
<proteinExistence type="predicted"/>
<dbReference type="EnsemblMetazoa" id="ENSAATROPT005033">
    <property type="protein sequence ID" value="ENSAATROPP004756"/>
    <property type="gene ID" value="ENSAATROPG004008"/>
</dbReference>
<keyword evidence="3" id="KW-1185">Reference proteome</keyword>
<evidence type="ECO:0000313" key="2">
    <source>
        <dbReference type="EnsemblMetazoa" id="ENSAATROPP004756"/>
    </source>
</evidence>
<sequence length="93" mass="10717">MAARTRKHCLCKRCCETFLHNDGWSLSSGKTGTRISHRSRKRERTSATRENKSCRTQGDPDRIIARRFGFAVHKICKAKKSAHPKNIHRSVRV</sequence>
<feature type="compositionally biased region" description="Basic and acidic residues" evidence="1">
    <location>
        <begin position="44"/>
        <end position="57"/>
    </location>
</feature>
<name>A0AAG5D0U3_ANOAO</name>
<protein>
    <submittedName>
        <fullName evidence="2">Uncharacterized protein</fullName>
    </submittedName>
</protein>
<feature type="region of interest" description="Disordered" evidence="1">
    <location>
        <begin position="29"/>
        <end position="57"/>
    </location>
</feature>